<evidence type="ECO:0000313" key="2">
    <source>
        <dbReference type="Proteomes" id="UP000033109"/>
    </source>
</evidence>
<organism evidence="1 2">
    <name type="scientific">Pontibacter korlensis</name>
    <dbReference type="NCBI Taxonomy" id="400092"/>
    <lineage>
        <taxon>Bacteria</taxon>
        <taxon>Pseudomonadati</taxon>
        <taxon>Bacteroidota</taxon>
        <taxon>Cytophagia</taxon>
        <taxon>Cytophagales</taxon>
        <taxon>Hymenobacteraceae</taxon>
        <taxon>Pontibacter</taxon>
    </lineage>
</organism>
<dbReference type="Proteomes" id="UP000033109">
    <property type="component" value="Chromosome"/>
</dbReference>
<name>A0A0E3ZHM7_9BACT</name>
<dbReference type="OrthoDB" id="1490648at2"/>
<protein>
    <submittedName>
        <fullName evidence="1">Uncharacterized protein</fullName>
    </submittedName>
</protein>
<dbReference type="EMBL" id="CP009621">
    <property type="protein sequence ID" value="AKD04164.1"/>
    <property type="molecule type" value="Genomic_DNA"/>
</dbReference>
<keyword evidence="2" id="KW-1185">Reference proteome</keyword>
<proteinExistence type="predicted"/>
<dbReference type="AlphaFoldDB" id="A0A0E3ZHM7"/>
<dbReference type="HOGENOM" id="CLU_539427_0_0_10"/>
<accession>A0A0E3ZHM7</accession>
<evidence type="ECO:0000313" key="1">
    <source>
        <dbReference type="EMBL" id="AKD04164.1"/>
    </source>
</evidence>
<gene>
    <name evidence="1" type="ORF">PKOR_15065</name>
</gene>
<dbReference type="RefSeq" id="WP_046311793.1">
    <property type="nucleotide sequence ID" value="NZ_CP009621.1"/>
</dbReference>
<sequence length="493" mass="57713">MEEIRVLATLNSHANFSSTRSLFELSKGKESKLYQNALNNIYTDDYIASKALYGSNPNDVRYKMLKVRLKKRLYNNLFFVDYDRLKIGKVYQAELECLKLLHHAHTLSRLYELDLVLSNTSKVRKIALKYEFTNFLIDALELELECHTESGNFKEFQKCTNELTKLLKKKLYEREAVSLYQTIKLDGKRSVKLRRKHMANFSSSIARLYDIYCLTDSFEAFYSYYKANIIYSEMIGDFDAIVDLTLDSEQKISAGKINITRFNRTFNKFELVYAHLRAKKLEQGLRYASEFLPDFKENSPNWFAYLENYFLLALHSANYELALNLLHRVSNSVSINRLSASAKERWNLYEAYYLLMAGDTSGSLSKKNPFLLSLPEYSKDKQGFNVAILILQFIFYLHKKDTEALLYRIESLKKYILTHLKDTFSLRSKIFLKLLILIVTEDYELKICSSKGQKLYQKLVDAPTPGDAFAEIEIVPYEHLWNQILNILKEHYN</sequence>
<dbReference type="PATRIC" id="fig|400092.3.peg.3284"/>
<reference evidence="1 2" key="1">
    <citation type="journal article" date="2015" name="Sci. Rep.">
        <title>Unraveling adaptation of Pontibacter korlensis to radiation and infertility in desert through complete genome and comparative transcriptomic analysis.</title>
        <authorList>
            <person name="Dai J."/>
            <person name="Dai W."/>
            <person name="Qiu C."/>
            <person name="Yang Z."/>
            <person name="Zhang Y."/>
            <person name="Zhou M."/>
            <person name="Zhang L."/>
            <person name="Fang C."/>
            <person name="Gao Q."/>
            <person name="Yang Q."/>
            <person name="Li X."/>
            <person name="Wang Z."/>
            <person name="Wang Z."/>
            <person name="Jia Z."/>
            <person name="Chen X."/>
        </authorList>
    </citation>
    <scope>NUCLEOTIDE SEQUENCE [LARGE SCALE GENOMIC DNA]</scope>
    <source>
        <strain evidence="1 2">X14-1T</strain>
    </source>
</reference>
<dbReference type="KEGG" id="pko:PKOR_15065"/>
<dbReference type="STRING" id="400092.PKOR_15065"/>